<accession>F2IF53</accession>
<name>F2IF53_FLUTR</name>
<dbReference type="Gene3D" id="3.40.50.150">
    <property type="entry name" value="Vaccinia Virus protein VP39"/>
    <property type="match status" value="1"/>
</dbReference>
<dbReference type="GO" id="GO:0032259">
    <property type="term" value="P:methylation"/>
    <property type="evidence" value="ECO:0007669"/>
    <property type="project" value="UniProtKB-KW"/>
</dbReference>
<dbReference type="PANTHER" id="PTHR43861:SF6">
    <property type="entry name" value="METHYLTRANSFERASE TYPE 11"/>
    <property type="match status" value="1"/>
</dbReference>
<proteinExistence type="predicted"/>
<dbReference type="Proteomes" id="UP000007463">
    <property type="component" value="Chromosome"/>
</dbReference>
<dbReference type="AlphaFoldDB" id="F2IF53"/>
<reference evidence="2" key="2">
    <citation type="submission" date="2011-02" db="EMBL/GenBank/DDBJ databases">
        <title>The complete genome of Fluviicola taffensis DSM 16823.</title>
        <authorList>
            <consortium name="US DOE Joint Genome Institute (JGI-PGF)"/>
            <person name="Lucas S."/>
            <person name="Copeland A."/>
            <person name="Lapidus A."/>
            <person name="Bruce D."/>
            <person name="Goodwin L."/>
            <person name="Pitluck S."/>
            <person name="Kyrpides N."/>
            <person name="Mavromatis K."/>
            <person name="Ivanova N."/>
            <person name="Mikhailova N."/>
            <person name="Pagani I."/>
            <person name="Chertkov O."/>
            <person name="Detter J.C."/>
            <person name="Han C."/>
            <person name="Tapia R."/>
            <person name="Land M."/>
            <person name="Hauser L."/>
            <person name="Markowitz V."/>
            <person name="Cheng J.-F."/>
            <person name="Hugenholtz P."/>
            <person name="Woyke T."/>
            <person name="Wu D."/>
            <person name="Tindall B."/>
            <person name="Pomrenke H.G."/>
            <person name="Brambilla E."/>
            <person name="Klenk H.-P."/>
            <person name="Eisen J.A."/>
        </authorList>
    </citation>
    <scope>NUCLEOTIDE SEQUENCE [LARGE SCALE GENOMIC DNA]</scope>
    <source>
        <strain evidence="2">DSM 16823 / RW262 / RW262</strain>
    </source>
</reference>
<dbReference type="SUPFAM" id="SSF53335">
    <property type="entry name" value="S-adenosyl-L-methionine-dependent methyltransferases"/>
    <property type="match status" value="1"/>
</dbReference>
<sequence>MEHLNQSICPACGASSLSTYLTVTDHFLSKENFNLDLCSSCHLLFTNPRPTIDHISDYYKSEDYVSHSSTKKGFVNKVYGWVRSYTLKKKIALLKQLTDGKQLLDIGAGTGHFLTKAKQSGYSVLGLEPDEDARKVALSENGIELKDLSLLHELNQSFDIISMWHVLEHVYNLQADLDKIVSLVNQGGVLIIAVPNYTSFDAQYYKEFWAAYDVPRHLYHFSPKSIIPLVESKGLKFEKMLPMKFDSYYVSMLSEKYKGGSMLKAMRIGFLSNQKSKEGLSSSQIYIFRKK</sequence>
<keyword evidence="2" id="KW-1185">Reference proteome</keyword>
<gene>
    <name evidence="1" type="ordered locus">Fluta_1534</name>
</gene>
<dbReference type="EMBL" id="CP002542">
    <property type="protein sequence ID" value="AEA43527.1"/>
    <property type="molecule type" value="Genomic_DNA"/>
</dbReference>
<protein>
    <submittedName>
        <fullName evidence="1">Methyltransferase type 12</fullName>
    </submittedName>
</protein>
<dbReference type="InterPro" id="IPR029063">
    <property type="entry name" value="SAM-dependent_MTases_sf"/>
</dbReference>
<dbReference type="PANTHER" id="PTHR43861">
    <property type="entry name" value="TRANS-ACONITATE 2-METHYLTRANSFERASE-RELATED"/>
    <property type="match status" value="1"/>
</dbReference>
<evidence type="ECO:0000313" key="1">
    <source>
        <dbReference type="EMBL" id="AEA43527.1"/>
    </source>
</evidence>
<evidence type="ECO:0000313" key="2">
    <source>
        <dbReference type="Proteomes" id="UP000007463"/>
    </source>
</evidence>
<dbReference type="Pfam" id="PF13489">
    <property type="entry name" value="Methyltransf_23"/>
    <property type="match status" value="1"/>
</dbReference>
<dbReference type="KEGG" id="fte:Fluta_1534"/>
<keyword evidence="1" id="KW-0808">Transferase</keyword>
<dbReference type="STRING" id="755732.Fluta_1534"/>
<reference evidence="1 2" key="1">
    <citation type="journal article" date="2011" name="Stand. Genomic Sci.">
        <title>Complete genome sequence of the gliding freshwater bacterium Fluviicola taffensis type strain (RW262).</title>
        <authorList>
            <person name="Woyke T."/>
            <person name="Chertkov O."/>
            <person name="Lapidus A."/>
            <person name="Nolan M."/>
            <person name="Lucas S."/>
            <person name="Del Rio T.G."/>
            <person name="Tice H."/>
            <person name="Cheng J.F."/>
            <person name="Tapia R."/>
            <person name="Han C."/>
            <person name="Goodwin L."/>
            <person name="Pitluck S."/>
            <person name="Liolios K."/>
            <person name="Pagani I."/>
            <person name="Ivanova N."/>
            <person name="Huntemann M."/>
            <person name="Mavromatis K."/>
            <person name="Mikhailova N."/>
            <person name="Pati A."/>
            <person name="Chen A."/>
            <person name="Palaniappan K."/>
            <person name="Land M."/>
            <person name="Hauser L."/>
            <person name="Brambilla E.M."/>
            <person name="Rohde M."/>
            <person name="Mwirichia R."/>
            <person name="Sikorski J."/>
            <person name="Tindall B.J."/>
            <person name="Goker M."/>
            <person name="Bristow J."/>
            <person name="Eisen J.A."/>
            <person name="Markowitz V."/>
            <person name="Hugenholtz P."/>
            <person name="Klenk H.P."/>
            <person name="Kyrpides N.C."/>
        </authorList>
    </citation>
    <scope>NUCLEOTIDE SEQUENCE [LARGE SCALE GENOMIC DNA]</scope>
    <source>
        <strain evidence="2">DSM 16823 / RW262 / RW262</strain>
    </source>
</reference>
<dbReference type="eggNOG" id="COG2227">
    <property type="taxonomic scope" value="Bacteria"/>
</dbReference>
<dbReference type="HOGENOM" id="CLU_068669_1_0_10"/>
<dbReference type="RefSeq" id="WP_013686298.1">
    <property type="nucleotide sequence ID" value="NC_015321.1"/>
</dbReference>
<organism evidence="1 2">
    <name type="scientific">Fluviicola taffensis (strain DSM 16823 / NCIMB 13979 / RW262)</name>
    <dbReference type="NCBI Taxonomy" id="755732"/>
    <lineage>
        <taxon>Bacteria</taxon>
        <taxon>Pseudomonadati</taxon>
        <taxon>Bacteroidota</taxon>
        <taxon>Flavobacteriia</taxon>
        <taxon>Flavobacteriales</taxon>
        <taxon>Crocinitomicaceae</taxon>
        <taxon>Fluviicola</taxon>
    </lineage>
</organism>
<dbReference type="CDD" id="cd02440">
    <property type="entry name" value="AdoMet_MTases"/>
    <property type="match status" value="1"/>
</dbReference>
<keyword evidence="1" id="KW-0489">Methyltransferase</keyword>
<dbReference type="GO" id="GO:0008168">
    <property type="term" value="F:methyltransferase activity"/>
    <property type="evidence" value="ECO:0007669"/>
    <property type="project" value="UniProtKB-KW"/>
</dbReference>